<dbReference type="NCBIfam" id="TIGR01643">
    <property type="entry name" value="YD_repeat_2x"/>
    <property type="match status" value="1"/>
</dbReference>
<dbReference type="PANTHER" id="PTHR32305:SF15">
    <property type="entry name" value="PROTEIN RHSA-RELATED"/>
    <property type="match status" value="1"/>
</dbReference>
<evidence type="ECO:0000259" key="3">
    <source>
        <dbReference type="SMART" id="SM00306"/>
    </source>
</evidence>
<dbReference type="Gene3D" id="2.180.10.10">
    <property type="entry name" value="RHS repeat-associated core"/>
    <property type="match status" value="1"/>
</dbReference>
<dbReference type="SMART" id="SM00306">
    <property type="entry name" value="HintN"/>
    <property type="match status" value="1"/>
</dbReference>
<dbReference type="CDD" id="cd00081">
    <property type="entry name" value="Hint"/>
    <property type="match status" value="1"/>
</dbReference>
<dbReference type="SUPFAM" id="SSF51294">
    <property type="entry name" value="Hedgehog/intein (Hint) domain"/>
    <property type="match status" value="1"/>
</dbReference>
<dbReference type="PROSITE" id="PS50817">
    <property type="entry name" value="INTEIN_N_TER"/>
    <property type="match status" value="1"/>
</dbReference>
<accession>A0AA96RII1</accession>
<reference evidence="4 5" key="1">
    <citation type="submission" date="2022-02" db="EMBL/GenBank/DDBJ databases">
        <title>Paenibacillus sp. MBLB1776 Whole Genome Shotgun Sequencing.</title>
        <authorList>
            <person name="Hwang C.Y."/>
            <person name="Cho E.-S."/>
            <person name="Seo M.-J."/>
        </authorList>
    </citation>
    <scope>NUCLEOTIDE SEQUENCE [LARGE SCALE GENOMIC DNA]</scope>
    <source>
        <strain evidence="4 5">MBLB1776</strain>
    </source>
</reference>
<dbReference type="RefSeq" id="WP_315606002.1">
    <property type="nucleotide sequence ID" value="NZ_CP130318.1"/>
</dbReference>
<dbReference type="Gene3D" id="2.170.16.10">
    <property type="entry name" value="Hedgehog/Intein (Hint) domain"/>
    <property type="match status" value="1"/>
</dbReference>
<dbReference type="GO" id="GO:0016539">
    <property type="term" value="P:intein-mediated protein splicing"/>
    <property type="evidence" value="ECO:0007669"/>
    <property type="project" value="InterPro"/>
</dbReference>
<evidence type="ECO:0000256" key="2">
    <source>
        <dbReference type="SAM" id="MobiDB-lite"/>
    </source>
</evidence>
<protein>
    <submittedName>
        <fullName evidence="4">Polymorphic toxin-type HINT domain-containing protein</fullName>
    </submittedName>
</protein>
<feature type="compositionally biased region" description="Gly residues" evidence="2">
    <location>
        <begin position="101"/>
        <end position="118"/>
    </location>
</feature>
<keyword evidence="5" id="KW-1185">Reference proteome</keyword>
<organism evidence="4 5">
    <name type="scientific">Paenibacillus aurantius</name>
    <dbReference type="NCBI Taxonomy" id="2918900"/>
    <lineage>
        <taxon>Bacteria</taxon>
        <taxon>Bacillati</taxon>
        <taxon>Bacillota</taxon>
        <taxon>Bacilli</taxon>
        <taxon>Bacillales</taxon>
        <taxon>Paenibacillaceae</taxon>
        <taxon>Paenibacillus</taxon>
    </lineage>
</organism>
<dbReference type="InterPro" id="IPR050708">
    <property type="entry name" value="T6SS_VgrG/RHS"/>
</dbReference>
<evidence type="ECO:0000313" key="5">
    <source>
        <dbReference type="Proteomes" id="UP001305702"/>
    </source>
</evidence>
<gene>
    <name evidence="4" type="ORF">MJA45_04010</name>
</gene>
<dbReference type="InterPro" id="IPR022385">
    <property type="entry name" value="Rhs_assc_core"/>
</dbReference>
<name>A0AA96RII1_9BACL</name>
<dbReference type="InterPro" id="IPR036844">
    <property type="entry name" value="Hint_dom_sf"/>
</dbReference>
<dbReference type="Pfam" id="PF07591">
    <property type="entry name" value="PT-HINT"/>
    <property type="match status" value="1"/>
</dbReference>
<dbReference type="EMBL" id="CP130318">
    <property type="protein sequence ID" value="WNQ12224.1"/>
    <property type="molecule type" value="Genomic_DNA"/>
</dbReference>
<keyword evidence="1" id="KW-0677">Repeat</keyword>
<dbReference type="PANTHER" id="PTHR32305">
    <property type="match status" value="1"/>
</dbReference>
<dbReference type="AlphaFoldDB" id="A0AA96RII1"/>
<sequence>MSGITGLGQSVLEAAGLDSVDSLVYGDKTVENAVYQTLPDEEEEPSGLPELLEQYTWNGANRLVQQVNDQGDSSRYAYDGDGNRVSMMLDLANGPKKRGNGKGNGNAGSGNPNQGGGKCHTVPPDFVPPGLAKKCGQVEEPYPDMHPGGPREGWEPQYKKKHWEFRYTNDVSLALPEPLMATEADETKWKETYTYGAGGERLSMTYLPAYDANNGWEPSPGAGGAEPGVAPRTLFYLTDALGSTLGLIEKDGRVSSRYHYDEFGTPLDAKKFDMNWPGPDNPFGYTGLGYDYNSGLTYARARYYKPEIGRFISEDTYKGNVVEPQSQNLYGYVQNNPLKYIDPSGHKIMEDSGGGGGTSVLSQYTISWGTAANVTFGAGSYLWNYAIDAATQFAKKETYTGMWEFTKAVVNGDISVVDIIEGMGEDFARPFQYLYQNFDRIWSNQGTYQEDYEYGAYFGEAIANIASLAVSFTGAGTTAFVAKIVEKAPVLAKVMKLERVASCNCFTAGTKVLTDEGEKNIEDVEVGDKVLAKDENNPEGELAYKEVTALYRNQRDDIIKLHVGEQVIETTDNHPFWVEGKGWVFADELQVGDKLQKADGSNLTIEKVEFVKLDEPVTVYNFTVADFHTYYVTDLGIWVHNTNCPDFSSLRSKGDPYQNHKVVTGRTLDPKGEPNTSVDLYNKDGVLTQRRYYGPDGKAQLDIDYDHSNADGTHTFPHRHEWDWTQKNPRQ</sequence>
<dbReference type="KEGG" id="paun:MJA45_04010"/>
<dbReference type="InterPro" id="IPR056823">
    <property type="entry name" value="TEN-like_YD-shell"/>
</dbReference>
<proteinExistence type="predicted"/>
<feature type="region of interest" description="Disordered" evidence="2">
    <location>
        <begin position="92"/>
        <end position="122"/>
    </location>
</feature>
<dbReference type="InterPro" id="IPR006530">
    <property type="entry name" value="YD"/>
</dbReference>
<evidence type="ECO:0000313" key="4">
    <source>
        <dbReference type="EMBL" id="WNQ12224.1"/>
    </source>
</evidence>
<evidence type="ECO:0000256" key="1">
    <source>
        <dbReference type="ARBA" id="ARBA00022737"/>
    </source>
</evidence>
<dbReference type="InterPro" id="IPR003587">
    <property type="entry name" value="Hint_dom_N"/>
</dbReference>
<dbReference type="Pfam" id="PF25023">
    <property type="entry name" value="TEN_YD-shell"/>
    <property type="match status" value="1"/>
</dbReference>
<dbReference type="Proteomes" id="UP001305702">
    <property type="component" value="Chromosome"/>
</dbReference>
<dbReference type="InterPro" id="IPR006141">
    <property type="entry name" value="Intein_N"/>
</dbReference>
<dbReference type="NCBIfam" id="TIGR03696">
    <property type="entry name" value="Rhs_assc_core"/>
    <property type="match status" value="1"/>
</dbReference>
<feature type="domain" description="Hint" evidence="3">
    <location>
        <begin position="503"/>
        <end position="599"/>
    </location>
</feature>